<proteinExistence type="predicted"/>
<dbReference type="Proteomes" id="UP000238479">
    <property type="component" value="Chromosome 7"/>
</dbReference>
<dbReference type="EMBL" id="PDCK01000045">
    <property type="protein sequence ID" value="PRQ21858.1"/>
    <property type="molecule type" value="Genomic_DNA"/>
</dbReference>
<sequence>MSAFLSACLVQISAQIFKGILIVFGLVWRNEDGGSTVRRCGSWISFVIP</sequence>
<keyword evidence="2" id="KW-1185">Reference proteome</keyword>
<protein>
    <submittedName>
        <fullName evidence="1">Uncharacterized protein</fullName>
    </submittedName>
</protein>
<dbReference type="AlphaFoldDB" id="A0A2P6PIW2"/>
<name>A0A2P6PIW2_ROSCH</name>
<evidence type="ECO:0000313" key="2">
    <source>
        <dbReference type="Proteomes" id="UP000238479"/>
    </source>
</evidence>
<dbReference type="Gramene" id="PRQ21858">
    <property type="protein sequence ID" value="PRQ21858"/>
    <property type="gene ID" value="RchiOBHm_Chr7g0243881"/>
</dbReference>
<gene>
    <name evidence="1" type="ORF">RchiOBHm_Chr7g0243881</name>
</gene>
<organism evidence="1 2">
    <name type="scientific">Rosa chinensis</name>
    <name type="common">China rose</name>
    <dbReference type="NCBI Taxonomy" id="74649"/>
    <lineage>
        <taxon>Eukaryota</taxon>
        <taxon>Viridiplantae</taxon>
        <taxon>Streptophyta</taxon>
        <taxon>Embryophyta</taxon>
        <taxon>Tracheophyta</taxon>
        <taxon>Spermatophyta</taxon>
        <taxon>Magnoliopsida</taxon>
        <taxon>eudicotyledons</taxon>
        <taxon>Gunneridae</taxon>
        <taxon>Pentapetalae</taxon>
        <taxon>rosids</taxon>
        <taxon>fabids</taxon>
        <taxon>Rosales</taxon>
        <taxon>Rosaceae</taxon>
        <taxon>Rosoideae</taxon>
        <taxon>Rosoideae incertae sedis</taxon>
        <taxon>Rosa</taxon>
    </lineage>
</organism>
<accession>A0A2P6PIW2</accession>
<evidence type="ECO:0000313" key="1">
    <source>
        <dbReference type="EMBL" id="PRQ21858.1"/>
    </source>
</evidence>
<reference evidence="1 2" key="1">
    <citation type="journal article" date="2018" name="Nat. Genet.">
        <title>The Rosa genome provides new insights in the design of modern roses.</title>
        <authorList>
            <person name="Bendahmane M."/>
        </authorList>
    </citation>
    <scope>NUCLEOTIDE SEQUENCE [LARGE SCALE GENOMIC DNA]</scope>
    <source>
        <strain evidence="2">cv. Old Blush</strain>
    </source>
</reference>
<comment type="caution">
    <text evidence="1">The sequence shown here is derived from an EMBL/GenBank/DDBJ whole genome shotgun (WGS) entry which is preliminary data.</text>
</comment>